<evidence type="ECO:0000313" key="2">
    <source>
        <dbReference type="Proteomes" id="UP001213039"/>
    </source>
</evidence>
<reference evidence="1" key="1">
    <citation type="submission" date="2022-12" db="EMBL/GenBank/DDBJ databases">
        <authorList>
            <consortium name="Asia Pacific Centre for Animal Health"/>
            <person name="Klose S.M."/>
            <person name="Legione A.R."/>
            <person name="Monotti I."/>
            <person name="Bushell R."/>
            <person name="Marenda M.S."/>
            <person name="Sugiyama T."/>
            <person name="Browning G.F."/>
            <person name="Vaz P.K."/>
        </authorList>
    </citation>
    <scope>NUCLEOTIDE SEQUENCE</scope>
    <source>
        <strain evidence="1">Felid995</strain>
    </source>
</reference>
<sequence>MTENNSFTRKCIVTNQIIEVSNLIRFDYKKQTNEIKIDWNNNLNGRGAYFIPTVDNWQKLKKTKSLNRVFKTNFTFEKYEEIEKELKELLWAKRITE</sequence>
<dbReference type="Proteomes" id="UP001213039">
    <property type="component" value="Chromosome"/>
</dbReference>
<evidence type="ECO:0000313" key="1">
    <source>
        <dbReference type="EMBL" id="WBP84390.1"/>
    </source>
</evidence>
<gene>
    <name evidence="1" type="ORF">Me_995_000071</name>
</gene>
<organism evidence="1 2">
    <name type="scientific">Mycoplasmopsis edwardii</name>
    <dbReference type="NCBI Taxonomy" id="53558"/>
    <lineage>
        <taxon>Bacteria</taxon>
        <taxon>Bacillati</taxon>
        <taxon>Mycoplasmatota</taxon>
        <taxon>Mycoplasmoidales</taxon>
        <taxon>Metamycoplasmataceae</taxon>
        <taxon>Mycoplasmopsis</taxon>
    </lineage>
</organism>
<name>A0ACD4PIB4_9BACT</name>
<proteinExistence type="predicted"/>
<protein>
    <submittedName>
        <fullName evidence="1">YlxR family protein</fullName>
    </submittedName>
</protein>
<keyword evidence="2" id="KW-1185">Reference proteome</keyword>
<accession>A0ACD4PIB4</accession>
<dbReference type="EMBL" id="CP114370">
    <property type="protein sequence ID" value="WBP84390.1"/>
    <property type="molecule type" value="Genomic_DNA"/>
</dbReference>